<dbReference type="RefSeq" id="WP_105513313.1">
    <property type="nucleotide sequence ID" value="NZ_PVEP01000001.1"/>
</dbReference>
<feature type="transmembrane region" description="Helical" evidence="6">
    <location>
        <begin position="12"/>
        <end position="34"/>
    </location>
</feature>
<feature type="transmembrane region" description="Helical" evidence="6">
    <location>
        <begin position="315"/>
        <end position="332"/>
    </location>
</feature>
<protein>
    <submittedName>
        <fullName evidence="7">Amino acid transporter</fullName>
    </submittedName>
</protein>
<feature type="transmembrane region" description="Helical" evidence="6">
    <location>
        <begin position="40"/>
        <end position="64"/>
    </location>
</feature>
<dbReference type="GO" id="GO:0015171">
    <property type="term" value="F:amino acid transmembrane transporter activity"/>
    <property type="evidence" value="ECO:0007669"/>
    <property type="project" value="TreeGrafter"/>
</dbReference>
<feature type="transmembrane region" description="Helical" evidence="6">
    <location>
        <begin position="148"/>
        <end position="168"/>
    </location>
</feature>
<organism evidence="7 8">
    <name type="scientific">Albidovulum denitrificans</name>
    <dbReference type="NCBI Taxonomy" id="404881"/>
    <lineage>
        <taxon>Bacteria</taxon>
        <taxon>Pseudomonadati</taxon>
        <taxon>Pseudomonadota</taxon>
        <taxon>Alphaproteobacteria</taxon>
        <taxon>Rhodobacterales</taxon>
        <taxon>Paracoccaceae</taxon>
        <taxon>Albidovulum</taxon>
    </lineage>
</organism>
<keyword evidence="8" id="KW-1185">Reference proteome</keyword>
<evidence type="ECO:0000256" key="6">
    <source>
        <dbReference type="SAM" id="Phobius"/>
    </source>
</evidence>
<feature type="transmembrane region" description="Helical" evidence="6">
    <location>
        <begin position="267"/>
        <end position="294"/>
    </location>
</feature>
<accession>A0A2S8SE59</accession>
<feature type="transmembrane region" description="Helical" evidence="6">
    <location>
        <begin position="370"/>
        <end position="394"/>
    </location>
</feature>
<keyword evidence="2" id="KW-0813">Transport</keyword>
<feature type="transmembrane region" description="Helical" evidence="6">
    <location>
        <begin position="221"/>
        <end position="243"/>
    </location>
</feature>
<keyword evidence="4 6" id="KW-1133">Transmembrane helix</keyword>
<comment type="subcellular location">
    <subcellularLocation>
        <location evidence="1">Membrane</location>
        <topology evidence="1">Multi-pass membrane protein</topology>
    </subcellularLocation>
</comment>
<gene>
    <name evidence="7" type="ORF">LX70_00938</name>
</gene>
<feature type="transmembrane region" description="Helical" evidence="6">
    <location>
        <begin position="338"/>
        <end position="358"/>
    </location>
</feature>
<proteinExistence type="predicted"/>
<dbReference type="PANTHER" id="PTHR43243:SF4">
    <property type="entry name" value="CATIONIC AMINO ACID TRANSPORTER 4"/>
    <property type="match status" value="1"/>
</dbReference>
<evidence type="ECO:0000256" key="2">
    <source>
        <dbReference type="ARBA" id="ARBA00022448"/>
    </source>
</evidence>
<keyword evidence="3 6" id="KW-0812">Transmembrane</keyword>
<dbReference type="AlphaFoldDB" id="A0A2S8SE59"/>
<dbReference type="Proteomes" id="UP000238338">
    <property type="component" value="Unassembled WGS sequence"/>
</dbReference>
<sequence length="397" mass="40401">MAAGLKRRLGPGLLIAYGVGVMVGAGIYVLTGAAAGAAGLWAPLAFLLAGLVAVPSALSFAELASRIPEAAGDSSYVEVGLGQHWLAMLVGAINVLAGTVAAAAVLRGGVGYLTSIVPIPFDWAVVGLGIALTGVAIVGVLESLTFAAFLTVIEVAGLLLVIGAGFAAEPVEAWRLPMPAPEWAGIAAATTFAFFAFVGFDDLVNMAEESKQPERNLPRAILWSLAITAVLYALVSLAAVRAVPREALAVSERPLALVWEAGTGTSAAFLAAIAVAAALNGILAQIVMASRVIFGLGKWSPALMTFRRAHPTFGTPVRATLVVGVAVIAAALTLPVALLAEITTLALLVVFAIVNAALIGAKRKRPAAPFVVAAVVPWIGMFGCILAFAAAIWARSG</sequence>
<evidence type="ECO:0000313" key="8">
    <source>
        <dbReference type="Proteomes" id="UP000238338"/>
    </source>
</evidence>
<evidence type="ECO:0000256" key="1">
    <source>
        <dbReference type="ARBA" id="ARBA00004141"/>
    </source>
</evidence>
<feature type="transmembrane region" description="Helical" evidence="6">
    <location>
        <begin position="121"/>
        <end position="141"/>
    </location>
</feature>
<name>A0A2S8SE59_9RHOB</name>
<dbReference type="Pfam" id="PF13520">
    <property type="entry name" value="AA_permease_2"/>
    <property type="match status" value="1"/>
</dbReference>
<reference evidence="7 8" key="1">
    <citation type="submission" date="2018-02" db="EMBL/GenBank/DDBJ databases">
        <title>Genomic Encyclopedia of Archaeal and Bacterial Type Strains, Phase II (KMG-II): from individual species to whole genera.</title>
        <authorList>
            <person name="Goeker M."/>
        </authorList>
    </citation>
    <scope>NUCLEOTIDE SEQUENCE [LARGE SCALE GENOMIC DNA]</scope>
    <source>
        <strain evidence="7 8">DSM 18921</strain>
    </source>
</reference>
<evidence type="ECO:0000256" key="3">
    <source>
        <dbReference type="ARBA" id="ARBA00022692"/>
    </source>
</evidence>
<feature type="transmembrane region" description="Helical" evidence="6">
    <location>
        <begin position="85"/>
        <end position="106"/>
    </location>
</feature>
<dbReference type="EMBL" id="PVEP01000001">
    <property type="protein sequence ID" value="PQV59115.1"/>
    <property type="molecule type" value="Genomic_DNA"/>
</dbReference>
<evidence type="ECO:0000256" key="5">
    <source>
        <dbReference type="ARBA" id="ARBA00023136"/>
    </source>
</evidence>
<dbReference type="PIRSF" id="PIRSF006060">
    <property type="entry name" value="AA_transporter"/>
    <property type="match status" value="1"/>
</dbReference>
<dbReference type="InterPro" id="IPR002293">
    <property type="entry name" value="AA/rel_permease1"/>
</dbReference>
<evidence type="ECO:0000256" key="4">
    <source>
        <dbReference type="ARBA" id="ARBA00022989"/>
    </source>
</evidence>
<evidence type="ECO:0000313" key="7">
    <source>
        <dbReference type="EMBL" id="PQV59115.1"/>
    </source>
</evidence>
<dbReference type="GO" id="GO:0016020">
    <property type="term" value="C:membrane"/>
    <property type="evidence" value="ECO:0007669"/>
    <property type="project" value="UniProtKB-SubCell"/>
</dbReference>
<dbReference type="PANTHER" id="PTHR43243">
    <property type="entry name" value="INNER MEMBRANE TRANSPORTER YGJI-RELATED"/>
    <property type="match status" value="1"/>
</dbReference>
<dbReference type="OrthoDB" id="7065842at2"/>
<dbReference type="Gene3D" id="1.20.1740.10">
    <property type="entry name" value="Amino acid/polyamine transporter I"/>
    <property type="match status" value="1"/>
</dbReference>
<feature type="transmembrane region" description="Helical" evidence="6">
    <location>
        <begin position="180"/>
        <end position="200"/>
    </location>
</feature>
<keyword evidence="5 6" id="KW-0472">Membrane</keyword>
<comment type="caution">
    <text evidence="7">The sequence shown here is derived from an EMBL/GenBank/DDBJ whole genome shotgun (WGS) entry which is preliminary data.</text>
</comment>